<dbReference type="Proteomes" id="UP000183635">
    <property type="component" value="Unassembled WGS sequence"/>
</dbReference>
<dbReference type="STRING" id="34004.SAMN04488021_10171"/>
<evidence type="ECO:0000313" key="3">
    <source>
        <dbReference type="Proteomes" id="UP000183635"/>
    </source>
</evidence>
<dbReference type="SUPFAM" id="SSF53756">
    <property type="entry name" value="UDP-Glycosyltransferase/glycogen phosphorylase"/>
    <property type="match status" value="1"/>
</dbReference>
<keyword evidence="2" id="KW-0808">Transferase</keyword>
<reference evidence="2 3" key="1">
    <citation type="submission" date="2016-10" db="EMBL/GenBank/DDBJ databases">
        <authorList>
            <person name="de Groot N.N."/>
        </authorList>
    </citation>
    <scope>NUCLEOTIDE SEQUENCE [LARGE SCALE GENOMIC DNA]</scope>
    <source>
        <strain evidence="2 3">DSM 8537</strain>
    </source>
</reference>
<sequence length="432" mass="45745">MLRIGFFIPEFPGQTHIFLWRERQALAELGVEAQLVSTRRPPRAIASHSWAAEAQGQTRYLMPVSGPALAGILAELLRAPAGTLRALGALLRAEAPGGPKQRLRLLALLAMGAQLKRIAREGGWTHVHVHSCADSANIAMFAERLGGPGYSLTLHGPTLDGYGPNQRQKWRHARFATIISRLLMGVAQRDIGDDLPPVVNIAPMGVDLAQIRRSTPWQPPAPGEPLRIFSCGRLNAVKGHDHLIETVRLLRAQGIDARLEIAGEDEQGGSGYHRQIDALIAEKGLGDAVTLLGAVGEARVREGLENAHVFALASLNEGIAVAIMEAMAMEMPVVVTDVGGNHELITSGRDAILVPAEAPAAMAAEIARLHADPEEARRLAQASRARVAADFHHRRSAQAVADGLARTVPGAAEAMGAARPTAAPASAAAAGA</sequence>
<feature type="domain" description="Glycosyl transferase family 1" evidence="1">
    <location>
        <begin position="216"/>
        <end position="385"/>
    </location>
</feature>
<evidence type="ECO:0000259" key="1">
    <source>
        <dbReference type="Pfam" id="PF00534"/>
    </source>
</evidence>
<organism evidence="2 3">
    <name type="scientific">Paracoccus aminovorans</name>
    <dbReference type="NCBI Taxonomy" id="34004"/>
    <lineage>
        <taxon>Bacteria</taxon>
        <taxon>Pseudomonadati</taxon>
        <taxon>Pseudomonadota</taxon>
        <taxon>Alphaproteobacteria</taxon>
        <taxon>Rhodobacterales</taxon>
        <taxon>Paracoccaceae</taxon>
        <taxon>Paracoccus</taxon>
    </lineage>
</organism>
<name>A0A1I2X8D5_9RHOB</name>
<dbReference type="PANTHER" id="PTHR12526">
    <property type="entry name" value="GLYCOSYLTRANSFERASE"/>
    <property type="match status" value="1"/>
</dbReference>
<dbReference type="RefSeq" id="WP_074965732.1">
    <property type="nucleotide sequence ID" value="NZ_CBCRYP010000005.1"/>
</dbReference>
<dbReference type="CDD" id="cd03801">
    <property type="entry name" value="GT4_PimA-like"/>
    <property type="match status" value="1"/>
</dbReference>
<accession>A0A1I2X8D5</accession>
<proteinExistence type="predicted"/>
<dbReference type="EMBL" id="FOPU01000001">
    <property type="protein sequence ID" value="SFH08241.1"/>
    <property type="molecule type" value="Genomic_DNA"/>
</dbReference>
<protein>
    <submittedName>
        <fullName evidence="2">Glycosyl transferases group 1</fullName>
    </submittedName>
</protein>
<dbReference type="Gene3D" id="3.40.50.2000">
    <property type="entry name" value="Glycogen Phosphorylase B"/>
    <property type="match status" value="2"/>
</dbReference>
<keyword evidence="3" id="KW-1185">Reference proteome</keyword>
<gene>
    <name evidence="2" type="ORF">SAMN04488021_10171</name>
</gene>
<dbReference type="OrthoDB" id="9790710at2"/>
<dbReference type="PANTHER" id="PTHR12526:SF636">
    <property type="entry name" value="BLL3647 PROTEIN"/>
    <property type="match status" value="1"/>
</dbReference>
<dbReference type="AlphaFoldDB" id="A0A1I2X8D5"/>
<dbReference type="GO" id="GO:0016757">
    <property type="term" value="F:glycosyltransferase activity"/>
    <property type="evidence" value="ECO:0007669"/>
    <property type="project" value="InterPro"/>
</dbReference>
<dbReference type="Pfam" id="PF00534">
    <property type="entry name" value="Glycos_transf_1"/>
    <property type="match status" value="1"/>
</dbReference>
<dbReference type="InterPro" id="IPR001296">
    <property type="entry name" value="Glyco_trans_1"/>
</dbReference>
<dbReference type="NCBIfam" id="NF041876">
    <property type="entry name" value="EPS_EpsE"/>
    <property type="match status" value="1"/>
</dbReference>
<evidence type="ECO:0000313" key="2">
    <source>
        <dbReference type="EMBL" id="SFH08241.1"/>
    </source>
</evidence>